<feature type="domain" description="HTH cro/C1-type" evidence="1">
    <location>
        <begin position="108"/>
        <end position="128"/>
    </location>
</feature>
<organism evidence="2 3">
    <name type="scientific">Moheibacter sediminis</name>
    <dbReference type="NCBI Taxonomy" id="1434700"/>
    <lineage>
        <taxon>Bacteria</taxon>
        <taxon>Pseudomonadati</taxon>
        <taxon>Bacteroidota</taxon>
        <taxon>Flavobacteriia</taxon>
        <taxon>Flavobacteriales</taxon>
        <taxon>Weeksellaceae</taxon>
        <taxon>Moheibacter</taxon>
    </lineage>
</organism>
<protein>
    <submittedName>
        <fullName evidence="2">Cro/C1-type HTH DNA-binding domain-containing protein</fullName>
    </submittedName>
</protein>
<sequence>MKKEQVPQDNSGLAKKNIHELCYAVDENGNYTTVQSSGWDVKASALDESMQLIEERVNQTKKEISEGKLSPIAYFMELHRMDLQILASYAGIHRWFVKRHFSPKRFQKLSDKTLKKYADVFEISIEELKKFKPN</sequence>
<dbReference type="AlphaFoldDB" id="A0A1W1YG85"/>
<dbReference type="PROSITE" id="PS50943">
    <property type="entry name" value="HTH_CROC1"/>
    <property type="match status" value="1"/>
</dbReference>
<dbReference type="Proteomes" id="UP000192393">
    <property type="component" value="Unassembled WGS sequence"/>
</dbReference>
<dbReference type="RefSeq" id="WP_084015601.1">
    <property type="nucleotide sequence ID" value="NZ_FWXS01000001.1"/>
</dbReference>
<dbReference type="Pfam" id="PF13443">
    <property type="entry name" value="HTH_26"/>
    <property type="match status" value="1"/>
</dbReference>
<keyword evidence="3" id="KW-1185">Reference proteome</keyword>
<dbReference type="STRING" id="1434700.SAMN06296427_101324"/>
<dbReference type="InterPro" id="IPR001387">
    <property type="entry name" value="Cro/C1-type_HTH"/>
</dbReference>
<evidence type="ECO:0000313" key="3">
    <source>
        <dbReference type="Proteomes" id="UP000192393"/>
    </source>
</evidence>
<gene>
    <name evidence="2" type="ORF">SAMN06296427_101324</name>
</gene>
<accession>A0A1W1YG85</accession>
<evidence type="ECO:0000259" key="1">
    <source>
        <dbReference type="PROSITE" id="PS50943"/>
    </source>
</evidence>
<keyword evidence="2" id="KW-0238">DNA-binding</keyword>
<evidence type="ECO:0000313" key="2">
    <source>
        <dbReference type="EMBL" id="SMC34778.1"/>
    </source>
</evidence>
<dbReference type="EMBL" id="FWXS01000001">
    <property type="protein sequence ID" value="SMC34778.1"/>
    <property type="molecule type" value="Genomic_DNA"/>
</dbReference>
<name>A0A1W1YG85_9FLAO</name>
<dbReference type="OrthoDB" id="9180239at2"/>
<dbReference type="GO" id="GO:0003677">
    <property type="term" value="F:DNA binding"/>
    <property type="evidence" value="ECO:0007669"/>
    <property type="project" value="UniProtKB-KW"/>
</dbReference>
<proteinExistence type="predicted"/>
<reference evidence="2 3" key="1">
    <citation type="submission" date="2017-04" db="EMBL/GenBank/DDBJ databases">
        <authorList>
            <person name="Afonso C.L."/>
            <person name="Miller P.J."/>
            <person name="Scott M.A."/>
            <person name="Spackman E."/>
            <person name="Goraichik I."/>
            <person name="Dimitrov K.M."/>
            <person name="Suarez D.L."/>
            <person name="Swayne D.E."/>
        </authorList>
    </citation>
    <scope>NUCLEOTIDE SEQUENCE [LARGE SCALE GENOMIC DNA]</scope>
    <source>
        <strain evidence="2 3">CGMCC 1.12708</strain>
    </source>
</reference>